<protein>
    <submittedName>
        <fullName evidence="2">ImmA/IrrE family metallo-endopeptidase</fullName>
    </submittedName>
</protein>
<sequence length="152" mass="17023">MRDAQMDASGILRHFHVVTPPVPIEEIALKMGAIVEPAFLSYPGEIDFIGPEKQPRIRYNVTDAEVRQRFTIAHELAHLMLHQLTEQHRDTSFVGNPQEVQANAFAAALLMPFWLLEPVVAQMGPDANSLARLFKVSTRAMEIRLGAMAGHR</sequence>
<dbReference type="PANTHER" id="PTHR43236:SF2">
    <property type="entry name" value="BLL0069 PROTEIN"/>
    <property type="match status" value="1"/>
</dbReference>
<proteinExistence type="predicted"/>
<dbReference type="InterPro" id="IPR010359">
    <property type="entry name" value="IrrE_HExxH"/>
</dbReference>
<name>A0A7Y4KJ66_9BACT</name>
<reference evidence="2 3" key="1">
    <citation type="submission" date="2020-05" db="EMBL/GenBank/DDBJ databases">
        <authorList>
            <person name="Whitworth D."/>
        </authorList>
    </citation>
    <scope>NUCLEOTIDE SEQUENCE [LARGE SCALE GENOMIC DNA]</scope>
    <source>
        <strain evidence="2 3">AB043B</strain>
    </source>
</reference>
<dbReference type="PANTHER" id="PTHR43236">
    <property type="entry name" value="ANTITOXIN HIGA1"/>
    <property type="match status" value="1"/>
</dbReference>
<dbReference type="EMBL" id="JABFJV010000064">
    <property type="protein sequence ID" value="NOK34275.1"/>
    <property type="molecule type" value="Genomic_DNA"/>
</dbReference>
<dbReference type="Gene3D" id="1.10.10.2910">
    <property type="match status" value="1"/>
</dbReference>
<accession>A0A7Y4KJ66</accession>
<dbReference type="Proteomes" id="UP000563426">
    <property type="component" value="Unassembled WGS sequence"/>
</dbReference>
<dbReference type="AlphaFoldDB" id="A0A7Y4KJ66"/>
<evidence type="ECO:0000259" key="1">
    <source>
        <dbReference type="Pfam" id="PF06114"/>
    </source>
</evidence>
<keyword evidence="3" id="KW-1185">Reference proteome</keyword>
<organism evidence="2 3">
    <name type="scientific">Corallococcus exercitus</name>
    <dbReference type="NCBI Taxonomy" id="2316736"/>
    <lineage>
        <taxon>Bacteria</taxon>
        <taxon>Pseudomonadati</taxon>
        <taxon>Myxococcota</taxon>
        <taxon>Myxococcia</taxon>
        <taxon>Myxococcales</taxon>
        <taxon>Cystobacterineae</taxon>
        <taxon>Myxococcaceae</taxon>
        <taxon>Corallococcus</taxon>
    </lineage>
</organism>
<evidence type="ECO:0000313" key="3">
    <source>
        <dbReference type="Proteomes" id="UP000563426"/>
    </source>
</evidence>
<comment type="caution">
    <text evidence="2">The sequence shown here is derived from an EMBL/GenBank/DDBJ whole genome shotgun (WGS) entry which is preliminary data.</text>
</comment>
<feature type="domain" description="IrrE N-terminal-like" evidence="1">
    <location>
        <begin position="54"/>
        <end position="145"/>
    </location>
</feature>
<dbReference type="Pfam" id="PF06114">
    <property type="entry name" value="Peptidase_M78"/>
    <property type="match status" value="1"/>
</dbReference>
<gene>
    <name evidence="2" type="ORF">HMI49_13820</name>
</gene>
<evidence type="ECO:0000313" key="2">
    <source>
        <dbReference type="EMBL" id="NOK34275.1"/>
    </source>
</evidence>
<dbReference type="InterPro" id="IPR052345">
    <property type="entry name" value="Rad_response_metalloprotease"/>
</dbReference>